<dbReference type="InterPro" id="IPR014717">
    <property type="entry name" value="Transl_elong_EF1B/ribsomal_bS6"/>
</dbReference>
<organism evidence="1 2">
    <name type="scientific">endosymbiont of Escarpia spicata</name>
    <dbReference type="NCBI Taxonomy" id="2200908"/>
    <lineage>
        <taxon>Bacteria</taxon>
        <taxon>Pseudomonadati</taxon>
        <taxon>Pseudomonadota</taxon>
        <taxon>Gammaproteobacteria</taxon>
        <taxon>sulfur-oxidizing symbionts</taxon>
    </lineage>
</organism>
<dbReference type="AlphaFoldDB" id="A0A370DLY5"/>
<reference evidence="1 2" key="1">
    <citation type="journal article" date="2018" name="ISME J.">
        <title>Endosymbiont genomes yield clues of tubeworm success.</title>
        <authorList>
            <person name="Li Y."/>
            <person name="Liles M.R."/>
            <person name="Halanych K.M."/>
        </authorList>
    </citation>
    <scope>NUCLEOTIDE SEQUENCE [LARGE SCALE GENOMIC DNA]</scope>
    <source>
        <strain evidence="1">A1462</strain>
    </source>
</reference>
<evidence type="ECO:0008006" key="3">
    <source>
        <dbReference type="Google" id="ProtNLM"/>
    </source>
</evidence>
<dbReference type="Gene3D" id="3.30.70.60">
    <property type="match status" value="1"/>
</dbReference>
<accession>A0A370DLY5</accession>
<name>A0A370DLY5_9GAMM</name>
<gene>
    <name evidence="1" type="ORF">DIZ78_09760</name>
</gene>
<proteinExistence type="predicted"/>
<dbReference type="InterPro" id="IPR034756">
    <property type="entry name" value="T2SSM_b"/>
</dbReference>
<dbReference type="Pfam" id="PF10741">
    <property type="entry name" value="T2SSM_b"/>
    <property type="match status" value="1"/>
</dbReference>
<evidence type="ECO:0000313" key="1">
    <source>
        <dbReference type="EMBL" id="RDH85863.1"/>
    </source>
</evidence>
<dbReference type="Proteomes" id="UP000254771">
    <property type="component" value="Unassembled WGS sequence"/>
</dbReference>
<dbReference type="EMBL" id="QFXE01000011">
    <property type="protein sequence ID" value="RDH85863.1"/>
    <property type="molecule type" value="Genomic_DNA"/>
</dbReference>
<dbReference type="NCBIfam" id="NF040576">
    <property type="entry name" value="T2SS_GspM_XpsM"/>
    <property type="match status" value="1"/>
</dbReference>
<protein>
    <recommendedName>
        <fullName evidence="3">General secretion pathway protein GspM</fullName>
    </recommendedName>
</protein>
<evidence type="ECO:0000313" key="2">
    <source>
        <dbReference type="Proteomes" id="UP000254771"/>
    </source>
</evidence>
<keyword evidence="2" id="KW-1185">Reference proteome</keyword>
<comment type="caution">
    <text evidence="1">The sequence shown here is derived from an EMBL/GenBank/DDBJ whole genome shotgun (WGS) entry which is preliminary data.</text>
</comment>
<sequence>MTDNMSTASRKFLAAALLLLVVVAFGSSIILPYLNLKHSYSEELASVEKRIEIYRRSVGVADKLRGHYQRLEIVNTKDKRYLKSQIESLAGAELQGILKRVVKSHGAEVFSTQVLPSEQHEQFSNVSIRVRMKGTMESMVGVIYALESRKPFLFVSELQIRGKRGSHRRSRTFERKQKIQKRQLDLDFVLSGYMRSQS</sequence>